<dbReference type="InterPro" id="IPR036388">
    <property type="entry name" value="WH-like_DNA-bd_sf"/>
</dbReference>
<keyword evidence="3 6" id="KW-0238">DNA-binding</keyword>
<dbReference type="SUPFAM" id="SSF46785">
    <property type="entry name" value="Winged helix' DNA-binding domain"/>
    <property type="match status" value="1"/>
</dbReference>
<dbReference type="Pfam" id="PF00126">
    <property type="entry name" value="HTH_1"/>
    <property type="match status" value="1"/>
</dbReference>
<dbReference type="PROSITE" id="PS50931">
    <property type="entry name" value="HTH_LYSR"/>
    <property type="match status" value="1"/>
</dbReference>
<keyword evidence="2" id="KW-0805">Transcription regulation</keyword>
<dbReference type="RefSeq" id="WP_179634274.1">
    <property type="nucleotide sequence ID" value="NZ_CAXYYM010000005.1"/>
</dbReference>
<dbReference type="SUPFAM" id="SSF53850">
    <property type="entry name" value="Periplasmic binding protein-like II"/>
    <property type="match status" value="1"/>
</dbReference>
<name>A0A7Y9QZ21_9BURK</name>
<dbReference type="GO" id="GO:0000976">
    <property type="term" value="F:transcription cis-regulatory region binding"/>
    <property type="evidence" value="ECO:0007669"/>
    <property type="project" value="TreeGrafter"/>
</dbReference>
<evidence type="ECO:0000256" key="1">
    <source>
        <dbReference type="ARBA" id="ARBA00009437"/>
    </source>
</evidence>
<dbReference type="AlphaFoldDB" id="A0A7Y9QZ21"/>
<dbReference type="GO" id="GO:0003700">
    <property type="term" value="F:DNA-binding transcription factor activity"/>
    <property type="evidence" value="ECO:0007669"/>
    <property type="project" value="InterPro"/>
</dbReference>
<dbReference type="EMBL" id="JACCFH010000001">
    <property type="protein sequence ID" value="NYG33511.1"/>
    <property type="molecule type" value="Genomic_DNA"/>
</dbReference>
<dbReference type="PANTHER" id="PTHR30126">
    <property type="entry name" value="HTH-TYPE TRANSCRIPTIONAL REGULATOR"/>
    <property type="match status" value="1"/>
</dbReference>
<comment type="caution">
    <text evidence="6">The sequence shown here is derived from an EMBL/GenBank/DDBJ whole genome shotgun (WGS) entry which is preliminary data.</text>
</comment>
<keyword evidence="4" id="KW-0804">Transcription</keyword>
<evidence type="ECO:0000313" key="7">
    <source>
        <dbReference type="Proteomes" id="UP000518288"/>
    </source>
</evidence>
<dbReference type="InterPro" id="IPR000847">
    <property type="entry name" value="LysR_HTH_N"/>
</dbReference>
<protein>
    <submittedName>
        <fullName evidence="6">DNA-binding transcriptional LysR family regulator</fullName>
    </submittedName>
</protein>
<dbReference type="Gene3D" id="1.10.10.10">
    <property type="entry name" value="Winged helix-like DNA-binding domain superfamily/Winged helix DNA-binding domain"/>
    <property type="match status" value="1"/>
</dbReference>
<proteinExistence type="inferred from homology"/>
<evidence type="ECO:0000313" key="6">
    <source>
        <dbReference type="EMBL" id="NYG33511.1"/>
    </source>
</evidence>
<dbReference type="Proteomes" id="UP000518288">
    <property type="component" value="Unassembled WGS sequence"/>
</dbReference>
<gene>
    <name evidence="6" type="ORF">BDD16_002497</name>
</gene>
<feature type="domain" description="HTH lysR-type" evidence="5">
    <location>
        <begin position="8"/>
        <end position="65"/>
    </location>
</feature>
<dbReference type="Gene3D" id="3.40.190.290">
    <property type="match status" value="1"/>
</dbReference>
<evidence type="ECO:0000256" key="4">
    <source>
        <dbReference type="ARBA" id="ARBA00023163"/>
    </source>
</evidence>
<dbReference type="InterPro" id="IPR005119">
    <property type="entry name" value="LysR_subst-bd"/>
</dbReference>
<evidence type="ECO:0000256" key="3">
    <source>
        <dbReference type="ARBA" id="ARBA00023125"/>
    </source>
</evidence>
<dbReference type="Pfam" id="PF03466">
    <property type="entry name" value="LysR_substrate"/>
    <property type="match status" value="1"/>
</dbReference>
<organism evidence="6 7">
    <name type="scientific">Sphaerotilus montanus</name>
    <dbReference type="NCBI Taxonomy" id="522889"/>
    <lineage>
        <taxon>Bacteria</taxon>
        <taxon>Pseudomonadati</taxon>
        <taxon>Pseudomonadota</taxon>
        <taxon>Betaproteobacteria</taxon>
        <taxon>Burkholderiales</taxon>
        <taxon>Sphaerotilaceae</taxon>
        <taxon>Sphaerotilus</taxon>
    </lineage>
</organism>
<evidence type="ECO:0000259" key="5">
    <source>
        <dbReference type="PROSITE" id="PS50931"/>
    </source>
</evidence>
<dbReference type="InterPro" id="IPR036390">
    <property type="entry name" value="WH_DNA-bd_sf"/>
</dbReference>
<sequence>MTDRRHALTPEALEMMDTIARTGSFAAAARELGKVPSALTYSVRQLEESLDVLLFDRSSRQAQPTAAGTELLHEGRRLLAQMDAVANRVQRVATGWETTLAIAVDNIVAPRAIFDLIEAFYALRCTESPDAGPLPTRLKLRNEVMAGTVEALTTGQVDLAIGLAGSPSLPQGLECAPLGTLEMLLAVAPHHPLAPLPEPLSMQTVAQHRIIAMADTAQRMDRHTFGIQPGQDVLTVPSLVAKLEAQIRGLGCGRLPEPLLRAHVAAGRLVVKRTEGMTSTVDLQYAWRAGPGMGRALAWWLQQLESPVTRQALLEQHAGLIL</sequence>
<dbReference type="PANTHER" id="PTHR30126:SF4">
    <property type="entry name" value="LYSR FAMILY TRANSCRIPTIONAL REGULATOR"/>
    <property type="match status" value="1"/>
</dbReference>
<reference evidence="6 7" key="1">
    <citation type="submission" date="2020-07" db="EMBL/GenBank/DDBJ databases">
        <title>Genomic Encyclopedia of Archaeal and Bacterial Type Strains, Phase II (KMG-II): from individual species to whole genera.</title>
        <authorList>
            <person name="Goeker M."/>
        </authorList>
    </citation>
    <scope>NUCLEOTIDE SEQUENCE [LARGE SCALE GENOMIC DNA]</scope>
    <source>
        <strain evidence="6 7">DSM 21226</strain>
    </source>
</reference>
<evidence type="ECO:0000256" key="2">
    <source>
        <dbReference type="ARBA" id="ARBA00023015"/>
    </source>
</evidence>
<accession>A0A7Y9QZ21</accession>
<keyword evidence="7" id="KW-1185">Reference proteome</keyword>
<comment type="similarity">
    <text evidence="1">Belongs to the LysR transcriptional regulatory family.</text>
</comment>